<keyword evidence="6 7" id="KW-0472">Membrane</keyword>
<keyword evidence="2" id="KW-1003">Cell membrane</keyword>
<feature type="transmembrane region" description="Helical" evidence="7">
    <location>
        <begin position="58"/>
        <end position="83"/>
    </location>
</feature>
<keyword evidence="10" id="KW-1185">Reference proteome</keyword>
<gene>
    <name evidence="9" type="ORF">LARV_01351</name>
</gene>
<dbReference type="SUPFAM" id="SSF144091">
    <property type="entry name" value="Rhomboid-like"/>
    <property type="match status" value="1"/>
</dbReference>
<evidence type="ECO:0000256" key="7">
    <source>
        <dbReference type="SAM" id="Phobius"/>
    </source>
</evidence>
<evidence type="ECO:0000256" key="3">
    <source>
        <dbReference type="ARBA" id="ARBA00022519"/>
    </source>
</evidence>
<organism evidence="9">
    <name type="scientific">Longilinea arvoryzae</name>
    <dbReference type="NCBI Taxonomy" id="360412"/>
    <lineage>
        <taxon>Bacteria</taxon>
        <taxon>Bacillati</taxon>
        <taxon>Chloroflexota</taxon>
        <taxon>Anaerolineae</taxon>
        <taxon>Anaerolineales</taxon>
        <taxon>Anaerolineaceae</taxon>
        <taxon>Longilinea</taxon>
    </lineage>
</organism>
<dbReference type="Gene3D" id="1.20.1540.10">
    <property type="entry name" value="Rhomboid-like"/>
    <property type="match status" value="1"/>
</dbReference>
<reference evidence="9" key="1">
    <citation type="submission" date="2015-07" db="EMBL/GenBank/DDBJ databases">
        <title>Draft Genome Sequences of Anaerolinea thermolimosa IMO-1, Bellilinea caldifistulae GOMI-1, Leptolinea tardivitalis YMTK-2, Levilinea saccharolytica KIBI-1,Longilinea arvoryzae KOME-1, Previously Described as Members of the Anaerolineaceae (Chloroflexi).</title>
        <authorList>
            <person name="Sekiguchi Y."/>
            <person name="Ohashi A."/>
            <person name="Matsuura N."/>
            <person name="Tourlousse M.D."/>
        </authorList>
    </citation>
    <scope>NUCLEOTIDE SEQUENCE [LARGE SCALE GENOMIC DNA]</scope>
    <source>
        <strain evidence="9">KOME-1</strain>
    </source>
</reference>
<dbReference type="PANTHER" id="PTHR43066:SF26">
    <property type="entry name" value="RHOMBOID PROTEASE GLPG"/>
    <property type="match status" value="1"/>
</dbReference>
<dbReference type="Proteomes" id="UP000055060">
    <property type="component" value="Unassembled WGS sequence"/>
</dbReference>
<dbReference type="InterPro" id="IPR022764">
    <property type="entry name" value="Peptidase_S54_rhomboid_dom"/>
</dbReference>
<dbReference type="PANTHER" id="PTHR43066">
    <property type="entry name" value="RHOMBOID-RELATED PROTEIN"/>
    <property type="match status" value="1"/>
</dbReference>
<dbReference type="FunFam" id="1.20.1540.10:FF:000027">
    <property type="entry name" value="Rhomboid family intramembrane serine protease"/>
    <property type="match status" value="1"/>
</dbReference>
<dbReference type="EMBL" id="DF967972">
    <property type="protein sequence ID" value="GAP13596.1"/>
    <property type="molecule type" value="Genomic_DNA"/>
</dbReference>
<feature type="transmembrane region" description="Helical" evidence="7">
    <location>
        <begin position="12"/>
        <end position="31"/>
    </location>
</feature>
<feature type="transmembrane region" description="Helical" evidence="7">
    <location>
        <begin position="187"/>
        <end position="208"/>
    </location>
</feature>
<comment type="subcellular location">
    <subcellularLocation>
        <location evidence="1">Membrane</location>
        <topology evidence="1">Multi-pass membrane protein</topology>
    </subcellularLocation>
</comment>
<evidence type="ECO:0000256" key="2">
    <source>
        <dbReference type="ARBA" id="ARBA00022475"/>
    </source>
</evidence>
<evidence type="ECO:0000256" key="5">
    <source>
        <dbReference type="ARBA" id="ARBA00022989"/>
    </source>
</evidence>
<keyword evidence="5 7" id="KW-1133">Transmembrane helix</keyword>
<name>A0A0S7B7Y6_9CHLR</name>
<dbReference type="STRING" id="360412.LARV_01351"/>
<evidence type="ECO:0000256" key="4">
    <source>
        <dbReference type="ARBA" id="ARBA00022692"/>
    </source>
</evidence>
<dbReference type="RefSeq" id="WP_075072924.1">
    <property type="nucleotide sequence ID" value="NZ_DF967972.1"/>
</dbReference>
<dbReference type="AlphaFoldDB" id="A0A0S7B7Y6"/>
<dbReference type="OrthoDB" id="9813074at2"/>
<evidence type="ECO:0000313" key="10">
    <source>
        <dbReference type="Proteomes" id="UP000055060"/>
    </source>
</evidence>
<feature type="transmembrane region" description="Helical" evidence="7">
    <location>
        <begin position="121"/>
        <end position="141"/>
    </location>
</feature>
<feature type="domain" description="Peptidase S54 rhomboid" evidence="8">
    <location>
        <begin position="57"/>
        <end position="207"/>
    </location>
</feature>
<dbReference type="InterPro" id="IPR035952">
    <property type="entry name" value="Rhomboid-like_sf"/>
</dbReference>
<feature type="transmembrane region" description="Helical" evidence="7">
    <location>
        <begin position="153"/>
        <end position="175"/>
    </location>
</feature>
<evidence type="ECO:0000313" key="9">
    <source>
        <dbReference type="EMBL" id="GAP13596.1"/>
    </source>
</evidence>
<evidence type="ECO:0000256" key="6">
    <source>
        <dbReference type="ARBA" id="ARBA00023136"/>
    </source>
</evidence>
<evidence type="ECO:0000259" key="8">
    <source>
        <dbReference type="Pfam" id="PF01694"/>
    </source>
</evidence>
<evidence type="ECO:0000256" key="1">
    <source>
        <dbReference type="ARBA" id="ARBA00004141"/>
    </source>
</evidence>
<accession>A0A0S7B7Y6</accession>
<dbReference type="Pfam" id="PF01694">
    <property type="entry name" value="Rhomboid"/>
    <property type="match status" value="1"/>
</dbReference>
<dbReference type="GO" id="GO:0016020">
    <property type="term" value="C:membrane"/>
    <property type="evidence" value="ECO:0007669"/>
    <property type="project" value="UniProtKB-SubCell"/>
</dbReference>
<keyword evidence="3" id="KW-0997">Cell inner membrane</keyword>
<dbReference type="GO" id="GO:0004252">
    <property type="term" value="F:serine-type endopeptidase activity"/>
    <property type="evidence" value="ECO:0007669"/>
    <property type="project" value="InterPro"/>
</dbReference>
<feature type="transmembrane region" description="Helical" evidence="7">
    <location>
        <begin position="95"/>
        <end position="115"/>
    </location>
</feature>
<sequence>MLPIGDDNRSRRTIPLVTYALIVLNVLFFFVELSGGDAFIEKWAFVPSRFLANPGGDFLTILTSMFMHGGWVHLGGNMLYLWIFGDNVEDRFGHVKFSIFYLVCGVAATFAQLAFSTGSNVPNLGASGAIAGVLGAYILMFPQGKVNVLMGRGVIPMPALVVIGFWIVLQLFSGIGSIAASAQTGGVAYMAHVGGFLAGLVLTFLLGGRRGTTALTGRE</sequence>
<keyword evidence="4 7" id="KW-0812">Transmembrane</keyword>
<protein>
    <submittedName>
        <fullName evidence="9">Uncharacterized membrane protein</fullName>
    </submittedName>
</protein>
<proteinExistence type="predicted"/>